<evidence type="ECO:0000313" key="3">
    <source>
        <dbReference type="Proteomes" id="UP000275267"/>
    </source>
</evidence>
<keyword evidence="3" id="KW-1185">Reference proteome</keyword>
<dbReference type="AlphaFoldDB" id="A0A3L6QI38"/>
<feature type="compositionally biased region" description="Low complexity" evidence="1">
    <location>
        <begin position="118"/>
        <end position="140"/>
    </location>
</feature>
<feature type="compositionally biased region" description="Basic and acidic residues" evidence="1">
    <location>
        <begin position="8"/>
        <end position="18"/>
    </location>
</feature>
<name>A0A3L6QI38_PANMI</name>
<comment type="caution">
    <text evidence="2">The sequence shown here is derived from an EMBL/GenBank/DDBJ whole genome shotgun (WGS) entry which is preliminary data.</text>
</comment>
<dbReference type="Proteomes" id="UP000275267">
    <property type="component" value="Unassembled WGS sequence"/>
</dbReference>
<sequence>MQHASECVQDRPEKRETLVQDTASPEVFKAAYDRIQQYSDKKELASGLQWEKVKERSQEASKESNHHPPPSLAPGSPFSFFPPSSPSPSPFHRFLPSPLRASAVPFSWEHRPGIPQTPARARSSSSSSSKSKALPLPPSLLARSCAGGSDPYASVVSAEYAAAAAAMDPHPQPDRAGRLGWRVRRGRRRSPRLGDALAEWLSMLSLYRSCKRAAACFAAKAKSPAA</sequence>
<organism evidence="2 3">
    <name type="scientific">Panicum miliaceum</name>
    <name type="common">Proso millet</name>
    <name type="synonym">Broomcorn millet</name>
    <dbReference type="NCBI Taxonomy" id="4540"/>
    <lineage>
        <taxon>Eukaryota</taxon>
        <taxon>Viridiplantae</taxon>
        <taxon>Streptophyta</taxon>
        <taxon>Embryophyta</taxon>
        <taxon>Tracheophyta</taxon>
        <taxon>Spermatophyta</taxon>
        <taxon>Magnoliopsida</taxon>
        <taxon>Liliopsida</taxon>
        <taxon>Poales</taxon>
        <taxon>Poaceae</taxon>
        <taxon>PACMAD clade</taxon>
        <taxon>Panicoideae</taxon>
        <taxon>Panicodae</taxon>
        <taxon>Paniceae</taxon>
        <taxon>Panicinae</taxon>
        <taxon>Panicum</taxon>
        <taxon>Panicum sect. Panicum</taxon>
    </lineage>
</organism>
<dbReference type="PANTHER" id="PTHR33696">
    <property type="entry name" value="T22J18.15-RELATED"/>
    <property type="match status" value="1"/>
</dbReference>
<feature type="region of interest" description="Disordered" evidence="1">
    <location>
        <begin position="163"/>
        <end position="183"/>
    </location>
</feature>
<feature type="region of interest" description="Disordered" evidence="1">
    <location>
        <begin position="108"/>
        <end position="140"/>
    </location>
</feature>
<reference evidence="3" key="1">
    <citation type="journal article" date="2019" name="Nat. Commun.">
        <title>The genome of broomcorn millet.</title>
        <authorList>
            <person name="Zou C."/>
            <person name="Miki D."/>
            <person name="Li D."/>
            <person name="Tang Q."/>
            <person name="Xiao L."/>
            <person name="Rajput S."/>
            <person name="Deng P."/>
            <person name="Jia W."/>
            <person name="Huang R."/>
            <person name="Zhang M."/>
            <person name="Sun Y."/>
            <person name="Hu J."/>
            <person name="Fu X."/>
            <person name="Schnable P.S."/>
            <person name="Li F."/>
            <person name="Zhang H."/>
            <person name="Feng B."/>
            <person name="Zhu X."/>
            <person name="Liu R."/>
            <person name="Schnable J.C."/>
            <person name="Zhu J.-K."/>
            <person name="Zhang H."/>
        </authorList>
    </citation>
    <scope>NUCLEOTIDE SEQUENCE [LARGE SCALE GENOMIC DNA]</scope>
</reference>
<feature type="region of interest" description="Disordered" evidence="1">
    <location>
        <begin position="41"/>
        <end position="96"/>
    </location>
</feature>
<feature type="compositionally biased region" description="Low complexity" evidence="1">
    <location>
        <begin position="73"/>
        <end position="82"/>
    </location>
</feature>
<accession>A0A3L6QI38</accession>
<evidence type="ECO:0000256" key="1">
    <source>
        <dbReference type="SAM" id="MobiDB-lite"/>
    </source>
</evidence>
<gene>
    <name evidence="2" type="ORF">C2845_PM12G16300</name>
</gene>
<dbReference type="OrthoDB" id="696589at2759"/>
<protein>
    <submittedName>
        <fullName evidence="2">Uncharacterized protein</fullName>
    </submittedName>
</protein>
<evidence type="ECO:0000313" key="2">
    <source>
        <dbReference type="EMBL" id="RLM80274.1"/>
    </source>
</evidence>
<feature type="region of interest" description="Disordered" evidence="1">
    <location>
        <begin position="1"/>
        <end position="24"/>
    </location>
</feature>
<dbReference type="PANTHER" id="PTHR33696:SF5">
    <property type="entry name" value="OS02G0551600 PROTEIN"/>
    <property type="match status" value="1"/>
</dbReference>
<feature type="compositionally biased region" description="Basic and acidic residues" evidence="1">
    <location>
        <begin position="51"/>
        <end position="66"/>
    </location>
</feature>
<proteinExistence type="predicted"/>
<dbReference type="EMBL" id="PQIB02000012">
    <property type="protein sequence ID" value="RLM80274.1"/>
    <property type="molecule type" value="Genomic_DNA"/>
</dbReference>